<gene>
    <name evidence="21" type="ORF">DM02DRAFT_493935</name>
</gene>
<dbReference type="SUPFAM" id="SSF57850">
    <property type="entry name" value="RING/U-box"/>
    <property type="match status" value="1"/>
</dbReference>
<dbReference type="GO" id="GO:0008270">
    <property type="term" value="F:zinc ion binding"/>
    <property type="evidence" value="ECO:0007669"/>
    <property type="project" value="UniProtKB-KW"/>
</dbReference>
<feature type="compositionally biased region" description="Low complexity" evidence="18">
    <location>
        <begin position="133"/>
        <end position="149"/>
    </location>
</feature>
<feature type="compositionally biased region" description="Basic and acidic residues" evidence="18">
    <location>
        <begin position="102"/>
        <end position="113"/>
    </location>
</feature>
<dbReference type="InterPro" id="IPR004580">
    <property type="entry name" value="Rad18_fungi"/>
</dbReference>
<evidence type="ECO:0000256" key="15">
    <source>
        <dbReference type="ARBA" id="ARBA00023242"/>
    </source>
</evidence>
<keyword evidence="13 17" id="KW-0238">DNA-binding</keyword>
<dbReference type="NCBIfam" id="TIGR00599">
    <property type="entry name" value="rad18"/>
    <property type="match status" value="1"/>
</dbReference>
<evidence type="ECO:0000256" key="1">
    <source>
        <dbReference type="ARBA" id="ARBA00000900"/>
    </source>
</evidence>
<dbReference type="GO" id="GO:0006513">
    <property type="term" value="P:protein monoubiquitination"/>
    <property type="evidence" value="ECO:0007669"/>
    <property type="project" value="InterPro"/>
</dbReference>
<dbReference type="Proteomes" id="UP000244855">
    <property type="component" value="Unassembled WGS sequence"/>
</dbReference>
<comment type="similarity">
    <text evidence="4 17">Belongs to the RAD18 family.</text>
</comment>
<name>A0A2V1E2T3_9PLEO</name>
<comment type="subunit">
    <text evidence="17">Interacts with E2 UBC2, forming a complex with ubiquitin ligase activity.</text>
</comment>
<evidence type="ECO:0000256" key="5">
    <source>
        <dbReference type="ARBA" id="ARBA00012483"/>
    </source>
</evidence>
<dbReference type="GO" id="GO:0006281">
    <property type="term" value="P:DNA repair"/>
    <property type="evidence" value="ECO:0007669"/>
    <property type="project" value="UniProtKB-KW"/>
</dbReference>
<feature type="domain" description="SAP" evidence="20">
    <location>
        <begin position="226"/>
        <end position="260"/>
    </location>
</feature>
<dbReference type="AlphaFoldDB" id="A0A2V1E2T3"/>
<accession>A0A2V1E2T3</accession>
<dbReference type="SMART" id="SM00184">
    <property type="entry name" value="RING"/>
    <property type="match status" value="1"/>
</dbReference>
<keyword evidence="22" id="KW-1185">Reference proteome</keyword>
<evidence type="ECO:0000256" key="9">
    <source>
        <dbReference type="ARBA" id="ARBA00022763"/>
    </source>
</evidence>
<sequence>DFTDSTDWIDTSLPAFEPLDAALRCEVCKEFYNNPVITSCAHTFCSLCIRRCISADGKCPTCKNMCQADKLVMNIAVREVVAKWADSRKDALELARKDKEIPSEGGKKRKIDETDLEEEQEPVRQTRARSTRSGRSGSSQKTYETVVVPDSEEEDDEEYVPSGFAKCPICKSSMKMELVYDHVGVCTGESAGRTTRSRESTAFPKPMQTRPKETAPPPTRLSGLNYAMLTETALKKKLRDLGIPSSGSKPVLIRRHQEWLNIFNSNCDAADNVRKPKRELLRELDAWERTQGGQASTKNSHIMKKDFDGAGHATIHKSQFDDLIAQARAK</sequence>
<dbReference type="Gene3D" id="3.30.40.10">
    <property type="entry name" value="Zinc/RING finger domain, C3HC4 (zinc finger)"/>
    <property type="match status" value="1"/>
</dbReference>
<comment type="catalytic activity">
    <reaction evidence="1 17">
        <text>S-ubiquitinyl-[E2 ubiquitin-conjugating enzyme]-L-cysteine + [acceptor protein]-L-lysine = [E2 ubiquitin-conjugating enzyme]-L-cysteine + N(6)-ubiquitinyl-[acceptor protein]-L-lysine.</text>
        <dbReference type="EC" id="2.3.2.27"/>
    </reaction>
</comment>
<keyword evidence="12 17" id="KW-0862">Zinc</keyword>
<dbReference type="PROSITE" id="PS00518">
    <property type="entry name" value="ZF_RING_1"/>
    <property type="match status" value="1"/>
</dbReference>
<comment type="subcellular location">
    <subcellularLocation>
        <location evidence="2 17">Nucleus</location>
    </subcellularLocation>
</comment>
<dbReference type="PROSITE" id="PS50800">
    <property type="entry name" value="SAP"/>
    <property type="match status" value="1"/>
</dbReference>
<dbReference type="GO" id="GO:0005634">
    <property type="term" value="C:nucleus"/>
    <property type="evidence" value="ECO:0007669"/>
    <property type="project" value="UniProtKB-SubCell"/>
</dbReference>
<evidence type="ECO:0000313" key="22">
    <source>
        <dbReference type="Proteomes" id="UP000244855"/>
    </source>
</evidence>
<evidence type="ECO:0000256" key="16">
    <source>
        <dbReference type="PROSITE-ProRule" id="PRU00175"/>
    </source>
</evidence>
<dbReference type="InterPro" id="IPR001841">
    <property type="entry name" value="Znf_RING"/>
</dbReference>
<organism evidence="21 22">
    <name type="scientific">Periconia macrospinosa</name>
    <dbReference type="NCBI Taxonomy" id="97972"/>
    <lineage>
        <taxon>Eukaryota</taxon>
        <taxon>Fungi</taxon>
        <taxon>Dikarya</taxon>
        <taxon>Ascomycota</taxon>
        <taxon>Pezizomycotina</taxon>
        <taxon>Dothideomycetes</taxon>
        <taxon>Pleosporomycetidae</taxon>
        <taxon>Pleosporales</taxon>
        <taxon>Massarineae</taxon>
        <taxon>Periconiaceae</taxon>
        <taxon>Periconia</taxon>
    </lineage>
</organism>
<dbReference type="GO" id="GO:0061630">
    <property type="term" value="F:ubiquitin protein ligase activity"/>
    <property type="evidence" value="ECO:0007669"/>
    <property type="project" value="UniProtKB-UniRule"/>
</dbReference>
<feature type="non-terminal residue" evidence="21">
    <location>
        <position position="330"/>
    </location>
</feature>
<dbReference type="InterPro" id="IPR039577">
    <property type="entry name" value="Rad18"/>
</dbReference>
<evidence type="ECO:0000256" key="11">
    <source>
        <dbReference type="ARBA" id="ARBA00022786"/>
    </source>
</evidence>
<dbReference type="PROSITE" id="PS50089">
    <property type="entry name" value="ZF_RING_2"/>
    <property type="match status" value="1"/>
</dbReference>
<feature type="non-terminal residue" evidence="21">
    <location>
        <position position="1"/>
    </location>
</feature>
<dbReference type="InterPro" id="IPR003034">
    <property type="entry name" value="SAP_dom"/>
</dbReference>
<feature type="region of interest" description="Disordered" evidence="18">
    <location>
        <begin position="190"/>
        <end position="221"/>
    </location>
</feature>
<dbReference type="Pfam" id="PF02037">
    <property type="entry name" value="SAP"/>
    <property type="match status" value="1"/>
</dbReference>
<evidence type="ECO:0000259" key="20">
    <source>
        <dbReference type="PROSITE" id="PS50800"/>
    </source>
</evidence>
<evidence type="ECO:0000256" key="3">
    <source>
        <dbReference type="ARBA" id="ARBA00004906"/>
    </source>
</evidence>
<dbReference type="GO" id="GO:0003697">
    <property type="term" value="F:single-stranded DNA binding"/>
    <property type="evidence" value="ECO:0007669"/>
    <property type="project" value="UniProtKB-UniRule"/>
</dbReference>
<dbReference type="Pfam" id="PF13923">
    <property type="entry name" value="zf-C3HC4_2"/>
    <property type="match status" value="1"/>
</dbReference>
<dbReference type="FunFam" id="3.30.40.10:FF:000172">
    <property type="entry name" value="E3 ubiquitin-protein ligase RAD18"/>
    <property type="match status" value="1"/>
</dbReference>
<dbReference type="PANTHER" id="PTHR14134:SF2">
    <property type="entry name" value="E3 UBIQUITIN-PROTEIN LIGASE RAD18"/>
    <property type="match status" value="1"/>
</dbReference>
<dbReference type="OrthoDB" id="9049620at2759"/>
<dbReference type="EC" id="2.3.2.27" evidence="5 17"/>
<evidence type="ECO:0000256" key="17">
    <source>
        <dbReference type="RuleBase" id="RU368093"/>
    </source>
</evidence>
<dbReference type="InterPro" id="IPR013083">
    <property type="entry name" value="Znf_RING/FYVE/PHD"/>
</dbReference>
<dbReference type="PANTHER" id="PTHR14134">
    <property type="entry name" value="E3 UBIQUITIN-PROTEIN LIGASE RAD18"/>
    <property type="match status" value="1"/>
</dbReference>
<dbReference type="UniPathway" id="UPA00143"/>
<feature type="region of interest" description="Disordered" evidence="18">
    <location>
        <begin position="102"/>
        <end position="159"/>
    </location>
</feature>
<evidence type="ECO:0000256" key="10">
    <source>
        <dbReference type="ARBA" id="ARBA00022771"/>
    </source>
</evidence>
<evidence type="ECO:0000313" key="21">
    <source>
        <dbReference type="EMBL" id="PVI04626.1"/>
    </source>
</evidence>
<keyword evidence="10 16" id="KW-0863">Zinc-finger</keyword>
<keyword evidence="14 17" id="KW-0234">DNA repair</keyword>
<dbReference type="EMBL" id="KZ805319">
    <property type="protein sequence ID" value="PVI04626.1"/>
    <property type="molecule type" value="Genomic_DNA"/>
</dbReference>
<comment type="function">
    <text evidence="17">E3 RING-finger protein, member of the UBC2/RAD6 epistasis group. Associates to the E2 ubiquitin conjugating enzyme UBC2/RAD6 to form the UBC2-RAD18 ubiquitin ligase complex involved in postreplicative repair (PRR) of damaged DNA.</text>
</comment>
<evidence type="ECO:0000256" key="12">
    <source>
        <dbReference type="ARBA" id="ARBA00022833"/>
    </source>
</evidence>
<keyword evidence="9 17" id="KW-0227">DNA damage</keyword>
<dbReference type="SMART" id="SM00513">
    <property type="entry name" value="SAP"/>
    <property type="match status" value="1"/>
</dbReference>
<protein>
    <recommendedName>
        <fullName evidence="6 17">Postreplication repair E3 ubiquitin-protein ligase RAD18</fullName>
        <ecNumber evidence="5 17">2.3.2.27</ecNumber>
    </recommendedName>
    <alternativeName>
        <fullName evidence="17">RING-type E3 ubiquitin transferase RAD18</fullName>
    </alternativeName>
</protein>
<evidence type="ECO:0000256" key="18">
    <source>
        <dbReference type="SAM" id="MobiDB-lite"/>
    </source>
</evidence>
<evidence type="ECO:0000259" key="19">
    <source>
        <dbReference type="PROSITE" id="PS50089"/>
    </source>
</evidence>
<evidence type="ECO:0000256" key="14">
    <source>
        <dbReference type="ARBA" id="ARBA00023204"/>
    </source>
</evidence>
<keyword evidence="8 17" id="KW-0479">Metal-binding</keyword>
<dbReference type="InterPro" id="IPR017907">
    <property type="entry name" value="Znf_RING_CS"/>
</dbReference>
<keyword evidence="15 17" id="KW-0539">Nucleus</keyword>
<proteinExistence type="inferred from homology"/>
<reference evidence="21 22" key="1">
    <citation type="journal article" date="2018" name="Sci. Rep.">
        <title>Comparative genomics provides insights into the lifestyle and reveals functional heterogeneity of dark septate endophytic fungi.</title>
        <authorList>
            <person name="Knapp D.G."/>
            <person name="Nemeth J.B."/>
            <person name="Barry K."/>
            <person name="Hainaut M."/>
            <person name="Henrissat B."/>
            <person name="Johnson J."/>
            <person name="Kuo A."/>
            <person name="Lim J.H.P."/>
            <person name="Lipzen A."/>
            <person name="Nolan M."/>
            <person name="Ohm R.A."/>
            <person name="Tamas L."/>
            <person name="Grigoriev I.V."/>
            <person name="Spatafora J.W."/>
            <person name="Nagy L.G."/>
            <person name="Kovacs G.M."/>
        </authorList>
    </citation>
    <scope>NUCLEOTIDE SEQUENCE [LARGE SCALE GENOMIC DNA]</scope>
    <source>
        <strain evidence="21 22">DSE2036</strain>
    </source>
</reference>
<feature type="domain" description="RING-type" evidence="19">
    <location>
        <begin position="25"/>
        <end position="63"/>
    </location>
</feature>
<evidence type="ECO:0000256" key="7">
    <source>
        <dbReference type="ARBA" id="ARBA00022679"/>
    </source>
</evidence>
<evidence type="ECO:0000256" key="4">
    <source>
        <dbReference type="ARBA" id="ARBA00009506"/>
    </source>
</evidence>
<dbReference type="GO" id="GO:0097505">
    <property type="term" value="C:Rad6-Rad18 complex"/>
    <property type="evidence" value="ECO:0007669"/>
    <property type="project" value="TreeGrafter"/>
</dbReference>
<dbReference type="GO" id="GO:0006301">
    <property type="term" value="P:DNA damage tolerance"/>
    <property type="evidence" value="ECO:0007669"/>
    <property type="project" value="InterPro"/>
</dbReference>
<evidence type="ECO:0000256" key="2">
    <source>
        <dbReference type="ARBA" id="ARBA00004123"/>
    </source>
</evidence>
<keyword evidence="7 17" id="KW-0808">Transferase</keyword>
<feature type="compositionally biased region" description="Acidic residues" evidence="18">
    <location>
        <begin position="150"/>
        <end position="159"/>
    </location>
</feature>
<dbReference type="STRING" id="97972.A0A2V1E2T3"/>
<keyword evidence="11 17" id="KW-0833">Ubl conjugation pathway</keyword>
<comment type="pathway">
    <text evidence="3 17">Protein modification; protein ubiquitination.</text>
</comment>
<evidence type="ECO:0000256" key="8">
    <source>
        <dbReference type="ARBA" id="ARBA00022723"/>
    </source>
</evidence>
<evidence type="ECO:0000256" key="13">
    <source>
        <dbReference type="ARBA" id="ARBA00023125"/>
    </source>
</evidence>
<evidence type="ECO:0000256" key="6">
    <source>
        <dbReference type="ARBA" id="ARBA00015551"/>
    </source>
</evidence>